<dbReference type="EMBL" id="CAJVPM010001385">
    <property type="protein sequence ID" value="CAG8466123.1"/>
    <property type="molecule type" value="Genomic_DNA"/>
</dbReference>
<keyword evidence="2" id="KW-1185">Reference proteome</keyword>
<organism evidence="1 2">
    <name type="scientific">Scutellospora calospora</name>
    <dbReference type="NCBI Taxonomy" id="85575"/>
    <lineage>
        <taxon>Eukaryota</taxon>
        <taxon>Fungi</taxon>
        <taxon>Fungi incertae sedis</taxon>
        <taxon>Mucoromycota</taxon>
        <taxon>Glomeromycotina</taxon>
        <taxon>Glomeromycetes</taxon>
        <taxon>Diversisporales</taxon>
        <taxon>Gigasporaceae</taxon>
        <taxon>Scutellospora</taxon>
    </lineage>
</organism>
<reference evidence="1" key="1">
    <citation type="submission" date="2021-06" db="EMBL/GenBank/DDBJ databases">
        <authorList>
            <person name="Kallberg Y."/>
            <person name="Tangrot J."/>
            <person name="Rosling A."/>
        </authorList>
    </citation>
    <scope>NUCLEOTIDE SEQUENCE</scope>
    <source>
        <strain evidence="1">AU212A</strain>
    </source>
</reference>
<accession>A0ACA9KEJ2</accession>
<evidence type="ECO:0000313" key="1">
    <source>
        <dbReference type="EMBL" id="CAG8466123.1"/>
    </source>
</evidence>
<comment type="caution">
    <text evidence="1">The sequence shown here is derived from an EMBL/GenBank/DDBJ whole genome shotgun (WGS) entry which is preliminary data.</text>
</comment>
<dbReference type="Proteomes" id="UP000789860">
    <property type="component" value="Unassembled WGS sequence"/>
</dbReference>
<feature type="non-terminal residue" evidence="1">
    <location>
        <position position="358"/>
    </location>
</feature>
<evidence type="ECO:0000313" key="2">
    <source>
        <dbReference type="Proteomes" id="UP000789860"/>
    </source>
</evidence>
<name>A0ACA9KEJ2_9GLOM</name>
<protein>
    <submittedName>
        <fullName evidence="1">6139_t:CDS:1</fullName>
    </submittedName>
</protein>
<gene>
    <name evidence="1" type="ORF">SCALOS_LOCUS1828</name>
</gene>
<proteinExistence type="predicted"/>
<sequence length="358" mass="41862">MEDRKDIISKTYFKLIYYSELYSSNYEDRIKIYNKLLSENTVLTQKEKEVCQDRASRNTEREKELFKRGEPMKCSYCKLKRYSTRYCENCIIKYLKSFFGSWTSGCDIIDKFIRECQSNSGLPLHIMEWIPFDQFDNIEHFAKGGFATIYTATWKRGSILDFKDNAFVYQGSQKVVLKSLNNSSESTEKFFEEAKKFIQIRSGDIVNAYGITKIDSDNFAIVMNYFADGNLRDYLKKNHATLSLQDRQQLASEIVVNNLRPPELPEIPSKIQNLIYRCWNADPSMRPTIEEVYEVVKNIYCEILENSELATEYEKKRNKVAFDSTPSNTDSQRISSRIIDFEIKDLASNINCFESENS</sequence>